<evidence type="ECO:0000256" key="2">
    <source>
        <dbReference type="ARBA" id="ARBA00023180"/>
    </source>
</evidence>
<dbReference type="InterPro" id="IPR043504">
    <property type="entry name" value="Peptidase_S1_PA_chymotrypsin"/>
</dbReference>
<name>A0A9N9S647_9DIPT</name>
<dbReference type="GO" id="GO:0004252">
    <property type="term" value="F:serine-type endopeptidase activity"/>
    <property type="evidence" value="ECO:0007669"/>
    <property type="project" value="InterPro"/>
</dbReference>
<dbReference type="PROSITE" id="PS50240">
    <property type="entry name" value="TRYPSIN_DOM"/>
    <property type="match status" value="1"/>
</dbReference>
<dbReference type="PROSITE" id="PS00135">
    <property type="entry name" value="TRYPSIN_SER"/>
    <property type="match status" value="1"/>
</dbReference>
<keyword evidence="2" id="KW-0325">Glycoprotein</keyword>
<evidence type="ECO:0000256" key="3">
    <source>
        <dbReference type="ARBA" id="ARBA00024195"/>
    </source>
</evidence>
<organism evidence="8 9">
    <name type="scientific">Chironomus riparius</name>
    <dbReference type="NCBI Taxonomy" id="315576"/>
    <lineage>
        <taxon>Eukaryota</taxon>
        <taxon>Metazoa</taxon>
        <taxon>Ecdysozoa</taxon>
        <taxon>Arthropoda</taxon>
        <taxon>Hexapoda</taxon>
        <taxon>Insecta</taxon>
        <taxon>Pterygota</taxon>
        <taxon>Neoptera</taxon>
        <taxon>Endopterygota</taxon>
        <taxon>Diptera</taxon>
        <taxon>Nematocera</taxon>
        <taxon>Chironomoidea</taxon>
        <taxon>Chironomidae</taxon>
        <taxon>Chironominae</taxon>
        <taxon>Chironomus</taxon>
    </lineage>
</organism>
<dbReference type="Gene3D" id="2.40.10.10">
    <property type="entry name" value="Trypsin-like serine proteases"/>
    <property type="match status" value="2"/>
</dbReference>
<keyword evidence="9" id="KW-1185">Reference proteome</keyword>
<feature type="chain" id="PRO_5040406904" description="Peptidase S1 domain-containing protein" evidence="6">
    <location>
        <begin position="17"/>
        <end position="337"/>
    </location>
</feature>
<evidence type="ECO:0000256" key="6">
    <source>
        <dbReference type="SAM" id="SignalP"/>
    </source>
</evidence>
<accession>A0A9N9S647</accession>
<dbReference type="InterPro" id="IPR001254">
    <property type="entry name" value="Trypsin_dom"/>
</dbReference>
<dbReference type="Pfam" id="PF00089">
    <property type="entry name" value="Trypsin"/>
    <property type="match status" value="2"/>
</dbReference>
<gene>
    <name evidence="8" type="ORF">CHIRRI_LOCUS13075</name>
</gene>
<keyword evidence="4" id="KW-0378">Hydrolase</keyword>
<evidence type="ECO:0000256" key="1">
    <source>
        <dbReference type="ARBA" id="ARBA00023157"/>
    </source>
</evidence>
<dbReference type="InterPro" id="IPR051487">
    <property type="entry name" value="Ser/Thr_Proteases_Immune/Dev"/>
</dbReference>
<feature type="compositionally biased region" description="Low complexity" evidence="5">
    <location>
        <begin position="314"/>
        <end position="324"/>
    </location>
</feature>
<evidence type="ECO:0000313" key="8">
    <source>
        <dbReference type="EMBL" id="CAG9810258.1"/>
    </source>
</evidence>
<keyword evidence="1" id="KW-1015">Disulfide bond</keyword>
<dbReference type="OrthoDB" id="5565075at2759"/>
<feature type="region of interest" description="Disordered" evidence="5">
    <location>
        <begin position="282"/>
        <end position="337"/>
    </location>
</feature>
<dbReference type="PROSITE" id="PS00134">
    <property type="entry name" value="TRYPSIN_HIS"/>
    <property type="match status" value="1"/>
</dbReference>
<evidence type="ECO:0000256" key="4">
    <source>
        <dbReference type="RuleBase" id="RU363034"/>
    </source>
</evidence>
<comment type="similarity">
    <text evidence="3">Belongs to the peptidase S1 family. CLIP subfamily.</text>
</comment>
<reference evidence="8" key="2">
    <citation type="submission" date="2022-10" db="EMBL/GenBank/DDBJ databases">
        <authorList>
            <consortium name="ENA_rothamsted_submissions"/>
            <consortium name="culmorum"/>
            <person name="King R."/>
        </authorList>
    </citation>
    <scope>NUCLEOTIDE SEQUENCE</scope>
</reference>
<feature type="domain" description="Peptidase S1" evidence="7">
    <location>
        <begin position="13"/>
        <end position="281"/>
    </location>
</feature>
<dbReference type="Proteomes" id="UP001153620">
    <property type="component" value="Chromosome 4"/>
</dbReference>
<keyword evidence="4" id="KW-0645">Protease</keyword>
<feature type="compositionally biased region" description="Acidic residues" evidence="5">
    <location>
        <begin position="327"/>
        <end position="337"/>
    </location>
</feature>
<evidence type="ECO:0000259" key="7">
    <source>
        <dbReference type="PROSITE" id="PS50240"/>
    </source>
</evidence>
<reference evidence="8" key="1">
    <citation type="submission" date="2022-01" db="EMBL/GenBank/DDBJ databases">
        <authorList>
            <person name="King R."/>
        </authorList>
    </citation>
    <scope>NUCLEOTIDE SEQUENCE</scope>
</reference>
<feature type="compositionally biased region" description="Basic residues" evidence="5">
    <location>
        <begin position="303"/>
        <end position="312"/>
    </location>
</feature>
<dbReference type="AlphaFoldDB" id="A0A9N9S647"/>
<dbReference type="GO" id="GO:0006508">
    <property type="term" value="P:proteolysis"/>
    <property type="evidence" value="ECO:0007669"/>
    <property type="project" value="UniProtKB-KW"/>
</dbReference>
<evidence type="ECO:0000256" key="5">
    <source>
        <dbReference type="SAM" id="MobiDB-lite"/>
    </source>
</evidence>
<dbReference type="PRINTS" id="PR00722">
    <property type="entry name" value="CHYMOTRYPSIN"/>
</dbReference>
<dbReference type="InterPro" id="IPR009003">
    <property type="entry name" value="Peptidase_S1_PA"/>
</dbReference>
<keyword evidence="4" id="KW-0720">Serine protease</keyword>
<sequence>MLKLLVLLSVIQIIYGFPTSGKKDDGISYARQTDGPWTVMLVVKGSRCTGSLIKKKYVVTAAHCFDELEDDKSLSNDIKIFIGEWKVGIDPDCTDSEEENFSEETCFPDKVAEIPPKKLTIHKEYLKKKGTAGKSAYDIAIIELKRPPRVSKIIKSIDLPSEDTCEDEPDHPLMVTGFGETKPKHYTNMKKKVFITLHDQATCKRKLGLPFNGDKHFCGLGANNLATCKGDSGGPITNEVDGVPTLQGVVSFGAPECGHGDTPSGFLRVACFIDWIDSYTGGAPLPEDPKPTREPSTTARPTRTTRPKRPARPKPTTTVSTTTVDDFFNEGEDDPFA</sequence>
<keyword evidence="6" id="KW-0732">Signal</keyword>
<dbReference type="SMART" id="SM00020">
    <property type="entry name" value="Tryp_SPc"/>
    <property type="match status" value="1"/>
</dbReference>
<dbReference type="EMBL" id="OU895880">
    <property type="protein sequence ID" value="CAG9810258.1"/>
    <property type="molecule type" value="Genomic_DNA"/>
</dbReference>
<proteinExistence type="inferred from homology"/>
<protein>
    <recommendedName>
        <fullName evidence="7">Peptidase S1 domain-containing protein</fullName>
    </recommendedName>
</protein>
<dbReference type="InterPro" id="IPR018114">
    <property type="entry name" value="TRYPSIN_HIS"/>
</dbReference>
<dbReference type="PANTHER" id="PTHR24256">
    <property type="entry name" value="TRYPTASE-RELATED"/>
    <property type="match status" value="1"/>
</dbReference>
<evidence type="ECO:0000313" key="9">
    <source>
        <dbReference type="Proteomes" id="UP001153620"/>
    </source>
</evidence>
<feature type="signal peptide" evidence="6">
    <location>
        <begin position="1"/>
        <end position="16"/>
    </location>
</feature>
<dbReference type="InterPro" id="IPR001314">
    <property type="entry name" value="Peptidase_S1A"/>
</dbReference>
<dbReference type="InterPro" id="IPR033116">
    <property type="entry name" value="TRYPSIN_SER"/>
</dbReference>
<dbReference type="CDD" id="cd00190">
    <property type="entry name" value="Tryp_SPc"/>
    <property type="match status" value="1"/>
</dbReference>
<dbReference type="SUPFAM" id="SSF50494">
    <property type="entry name" value="Trypsin-like serine proteases"/>
    <property type="match status" value="1"/>
</dbReference>